<dbReference type="EMBL" id="LVWA01000002">
    <property type="protein sequence ID" value="OKL42086.1"/>
    <property type="molecule type" value="Genomic_DNA"/>
</dbReference>
<dbReference type="AlphaFoldDB" id="A0A1Q5PIP3"/>
<evidence type="ECO:0000313" key="1">
    <source>
        <dbReference type="EMBL" id="OKL42086.1"/>
    </source>
</evidence>
<evidence type="ECO:0000313" key="2">
    <source>
        <dbReference type="Proteomes" id="UP000186551"/>
    </source>
</evidence>
<proteinExistence type="predicted"/>
<name>A0A1Q5PIP3_9BACT</name>
<organism evidence="1 2">
    <name type="scientific">Pontibacter flavimaris</name>
    <dbReference type="NCBI Taxonomy" id="1797110"/>
    <lineage>
        <taxon>Bacteria</taxon>
        <taxon>Pseudomonadati</taxon>
        <taxon>Bacteroidota</taxon>
        <taxon>Cytophagia</taxon>
        <taxon>Cytophagales</taxon>
        <taxon>Hymenobacteraceae</taxon>
        <taxon>Pontibacter</taxon>
    </lineage>
</organism>
<sequence>MEVSAQLTGFYRKAGRDKRLRRPHLNLYMALLVQSRGGGAFRVNRKEVMAWARIRSRTTYHRCLRELDRWGYLYYLPSYDPSSKSLVCIRPLSKEGAATETAGDATVMKLGFSWN</sequence>
<dbReference type="OrthoDB" id="1442826at2"/>
<reference evidence="1 2" key="1">
    <citation type="submission" date="2016-03" db="EMBL/GenBank/DDBJ databases">
        <title>Genome sequence of Pontibacter sp. nov., of the family cytophagaceae, isolated from marine sediment of the Yellow Sea, China.</title>
        <authorList>
            <person name="Zhang G."/>
            <person name="Zhang R."/>
        </authorList>
    </citation>
    <scope>NUCLEOTIDE SEQUENCE [LARGE SCALE GENOMIC DNA]</scope>
    <source>
        <strain evidence="1 2">S10-8</strain>
    </source>
</reference>
<comment type="caution">
    <text evidence="1">The sequence shown here is derived from an EMBL/GenBank/DDBJ whole genome shotgun (WGS) entry which is preliminary data.</text>
</comment>
<dbReference type="RefSeq" id="WP_073850527.1">
    <property type="nucleotide sequence ID" value="NZ_LVWA01000002.1"/>
</dbReference>
<keyword evidence="2" id="KW-1185">Reference proteome</keyword>
<dbReference type="Proteomes" id="UP000186551">
    <property type="component" value="Unassembled WGS sequence"/>
</dbReference>
<accession>A0A1Q5PIP3</accession>
<dbReference type="STRING" id="1797110.A3841_08805"/>
<protein>
    <submittedName>
        <fullName evidence="1">Uncharacterized protein</fullName>
    </submittedName>
</protein>
<gene>
    <name evidence="1" type="ORF">A3841_08805</name>
</gene>